<gene>
    <name evidence="2" type="ORF">BBP16_10220</name>
</gene>
<evidence type="ECO:0000313" key="2">
    <source>
        <dbReference type="EMBL" id="AOG27199.1"/>
    </source>
</evidence>
<evidence type="ECO:0000259" key="1">
    <source>
        <dbReference type="PROSITE" id="PS51664"/>
    </source>
</evidence>
<dbReference type="Pfam" id="PF02624">
    <property type="entry name" value="YcaO"/>
    <property type="match status" value="1"/>
</dbReference>
<dbReference type="InterPro" id="IPR003776">
    <property type="entry name" value="YcaO-like_dom"/>
</dbReference>
<dbReference type="Gene3D" id="3.30.160.660">
    <property type="match status" value="1"/>
</dbReference>
<reference evidence="2 3" key="1">
    <citation type="submission" date="2016-07" db="EMBL/GenBank/DDBJ databases">
        <title>Genome sequencing project for further understanding the molecular mechanisms of preventing non-alcoholic fatty liver disease.</title>
        <authorList>
            <person name="Wang H."/>
        </authorList>
    </citation>
    <scope>NUCLEOTIDE SEQUENCE [LARGE SCALE GENOMIC DNA]</scope>
    <source>
        <strain evidence="2 3">BS15</strain>
        <plasmid evidence="3">unnamed1</plasmid>
    </source>
</reference>
<sequence length="98" mass="11154">MCLREIHLKSLPKDIRERIKDIETKNATLHLYDMTFDIKVPTVLALIISNTGPVYQFISTATHPDPLEAISKAINECIVGFNVYQHNRAVASNKYKKV</sequence>
<feature type="domain" description="YcaO" evidence="1">
    <location>
        <begin position="1"/>
        <end position="98"/>
    </location>
</feature>
<dbReference type="PROSITE" id="PS51664">
    <property type="entry name" value="YCAO"/>
    <property type="match status" value="1"/>
</dbReference>
<accession>A0A9W3SNA7</accession>
<dbReference type="EMBL" id="CP016630">
    <property type="protein sequence ID" value="AOG27199.1"/>
    <property type="molecule type" value="Genomic_DNA"/>
</dbReference>
<geneLocation type="plasmid" evidence="3">
    <name>unnamed1</name>
</geneLocation>
<protein>
    <recommendedName>
        <fullName evidence="1">YcaO domain-containing protein</fullName>
    </recommendedName>
</protein>
<dbReference type="Proteomes" id="UP000094691">
    <property type="component" value="Plasmid LJBSp1"/>
</dbReference>
<proteinExistence type="predicted"/>
<keyword evidence="2" id="KW-0614">Plasmid</keyword>
<dbReference type="AlphaFoldDB" id="A0A9W3SNA7"/>
<organism evidence="2 3">
    <name type="scientific">Lactobacillus johnsonii</name>
    <dbReference type="NCBI Taxonomy" id="33959"/>
    <lineage>
        <taxon>Bacteria</taxon>
        <taxon>Bacillati</taxon>
        <taxon>Bacillota</taxon>
        <taxon>Bacilli</taxon>
        <taxon>Lactobacillales</taxon>
        <taxon>Lactobacillaceae</taxon>
        <taxon>Lactobacillus</taxon>
    </lineage>
</organism>
<evidence type="ECO:0000313" key="3">
    <source>
        <dbReference type="Proteomes" id="UP000094691"/>
    </source>
</evidence>
<name>A0A9W3SNA7_LACJH</name>